<organism evidence="1">
    <name type="scientific">marine sediment metagenome</name>
    <dbReference type="NCBI Taxonomy" id="412755"/>
    <lineage>
        <taxon>unclassified sequences</taxon>
        <taxon>metagenomes</taxon>
        <taxon>ecological metagenomes</taxon>
    </lineage>
</organism>
<accession>A0A0F9EU91</accession>
<dbReference type="AlphaFoldDB" id="A0A0F9EU91"/>
<proteinExistence type="predicted"/>
<dbReference type="EMBL" id="LAZR01026094">
    <property type="protein sequence ID" value="KKL69821.1"/>
    <property type="molecule type" value="Genomic_DNA"/>
</dbReference>
<evidence type="ECO:0000313" key="1">
    <source>
        <dbReference type="EMBL" id="KKL69821.1"/>
    </source>
</evidence>
<sequence>MSEARRLLRLYGGHLAWCEARNCHIPGATKTRCNCGFYAAAYLAQPITKCEEREGELVAIKKVVF</sequence>
<protein>
    <submittedName>
        <fullName evidence="1">Uncharacterized protein</fullName>
    </submittedName>
</protein>
<reference evidence="1" key="1">
    <citation type="journal article" date="2015" name="Nature">
        <title>Complex archaea that bridge the gap between prokaryotes and eukaryotes.</title>
        <authorList>
            <person name="Spang A."/>
            <person name="Saw J.H."/>
            <person name="Jorgensen S.L."/>
            <person name="Zaremba-Niedzwiedzka K."/>
            <person name="Martijn J."/>
            <person name="Lind A.E."/>
            <person name="van Eijk R."/>
            <person name="Schleper C."/>
            <person name="Guy L."/>
            <person name="Ettema T.J."/>
        </authorList>
    </citation>
    <scope>NUCLEOTIDE SEQUENCE</scope>
</reference>
<name>A0A0F9EU91_9ZZZZ</name>
<comment type="caution">
    <text evidence="1">The sequence shown here is derived from an EMBL/GenBank/DDBJ whole genome shotgun (WGS) entry which is preliminary data.</text>
</comment>
<gene>
    <name evidence="1" type="ORF">LCGC14_2111080</name>
</gene>